<dbReference type="GO" id="GO:0007155">
    <property type="term" value="P:cell adhesion"/>
    <property type="evidence" value="ECO:0007669"/>
    <property type="project" value="InterPro"/>
</dbReference>
<dbReference type="EMBL" id="VXKB01000002">
    <property type="protein sequence ID" value="KAA8715490.1"/>
    <property type="molecule type" value="Genomic_DNA"/>
</dbReference>
<feature type="domain" description="Fimbrial-type adhesion" evidence="2">
    <location>
        <begin position="181"/>
        <end position="313"/>
    </location>
</feature>
<keyword evidence="1" id="KW-0732">Signal</keyword>
<gene>
    <name evidence="3" type="ORF">F4V73_11005</name>
</gene>
<dbReference type="AlphaFoldDB" id="A0A5M9R4A7"/>
<proteinExistence type="predicted"/>
<dbReference type="InterPro" id="IPR036937">
    <property type="entry name" value="Adhesion_dom_fimbrial_sf"/>
</dbReference>
<dbReference type="GO" id="GO:0009289">
    <property type="term" value="C:pilus"/>
    <property type="evidence" value="ECO:0007669"/>
    <property type="project" value="InterPro"/>
</dbReference>
<feature type="chain" id="PRO_5024447397" evidence="1">
    <location>
        <begin position="24"/>
        <end position="316"/>
    </location>
</feature>
<dbReference type="SUPFAM" id="SSF49401">
    <property type="entry name" value="Bacterial adhesins"/>
    <property type="match status" value="1"/>
</dbReference>
<feature type="signal peptide" evidence="1">
    <location>
        <begin position="1"/>
        <end position="23"/>
    </location>
</feature>
<comment type="caution">
    <text evidence="3">The sequence shown here is derived from an EMBL/GenBank/DDBJ whole genome shotgun (WGS) entry which is preliminary data.</text>
</comment>
<evidence type="ECO:0000256" key="1">
    <source>
        <dbReference type="SAM" id="SignalP"/>
    </source>
</evidence>
<organism evidence="3 4">
    <name type="scientific">Morganella psychrotolerans</name>
    <dbReference type="NCBI Taxonomy" id="368603"/>
    <lineage>
        <taxon>Bacteria</taxon>
        <taxon>Pseudomonadati</taxon>
        <taxon>Pseudomonadota</taxon>
        <taxon>Gammaproteobacteria</taxon>
        <taxon>Enterobacterales</taxon>
        <taxon>Morganellaceae</taxon>
        <taxon>Morganella</taxon>
    </lineage>
</organism>
<reference evidence="3 4" key="1">
    <citation type="submission" date="2019-09" db="EMBL/GenBank/DDBJ databases">
        <title>Draft genome sequence of various Type strains from the CCUG.</title>
        <authorList>
            <person name="Pineiro-Iglesias B."/>
            <person name="Tunovic T."/>
            <person name="Unosson C."/>
            <person name="Inganas E."/>
            <person name="Ohlen M."/>
            <person name="Cardew S."/>
            <person name="Jensie-Markopoulos S."/>
            <person name="Salva-Serra F."/>
            <person name="Jaen-Luchoro D."/>
            <person name="Karlsson R."/>
            <person name="Svensson-Stadler L."/>
            <person name="Chun J."/>
            <person name="Moore E."/>
        </authorList>
    </citation>
    <scope>NUCLEOTIDE SEQUENCE [LARGE SCALE GENOMIC DNA]</scope>
    <source>
        <strain evidence="3 4">CCUG 53682T</strain>
    </source>
</reference>
<name>A0A5M9R4A7_9GAMM</name>
<dbReference type="InterPro" id="IPR008966">
    <property type="entry name" value="Adhesion_dom_sf"/>
</dbReference>
<sequence>MKFIIMRGLALFFLMIISHGAYAIGWVGASGTCTSGGKNIVDMGRYCEWHPGTGAHYGKGQTIGFLMSMNGNAGDRNAFVPYSGNFQLKLYWCSLPANMDTCSKAEGTVLMTGDRIWLDSLHSLNEQKIFNNDQTRTAPSAGGYCFTISDPDTGYEYRGNMGYGPDGRGKFCGDAYKLPVEPPKCTFNSGTDPDIQLGQMERSDIAVKAGTSTPVTKDITVNCSGNIEYHANMKLEYTPISVSGTQIVSTSTKGLGVAVLYKGKAIQQGDSFPLSYQPGISTLTLGFEAVRDPAMALGDLKTGDFTANAILVFTEQ</sequence>
<dbReference type="Proteomes" id="UP000322181">
    <property type="component" value="Unassembled WGS sequence"/>
</dbReference>
<protein>
    <submittedName>
        <fullName evidence="3">Fimbrial protein</fullName>
    </submittedName>
</protein>
<dbReference type="RefSeq" id="WP_067366574.1">
    <property type="nucleotide sequence ID" value="NZ_BAAAFS010000002.1"/>
</dbReference>
<dbReference type="OrthoDB" id="6627983at2"/>
<dbReference type="InterPro" id="IPR000259">
    <property type="entry name" value="Adhesion_dom_fimbrial"/>
</dbReference>
<evidence type="ECO:0000313" key="4">
    <source>
        <dbReference type="Proteomes" id="UP000322181"/>
    </source>
</evidence>
<dbReference type="Gene3D" id="2.60.40.1090">
    <property type="entry name" value="Fimbrial-type adhesion domain"/>
    <property type="match status" value="1"/>
</dbReference>
<accession>A0A5M9R4A7</accession>
<dbReference type="Pfam" id="PF00419">
    <property type="entry name" value="Fimbrial"/>
    <property type="match status" value="1"/>
</dbReference>
<evidence type="ECO:0000313" key="3">
    <source>
        <dbReference type="EMBL" id="KAA8715490.1"/>
    </source>
</evidence>
<evidence type="ECO:0000259" key="2">
    <source>
        <dbReference type="Pfam" id="PF00419"/>
    </source>
</evidence>